<dbReference type="Pfam" id="PF17642">
    <property type="entry name" value="TssD"/>
    <property type="match status" value="1"/>
</dbReference>
<dbReference type="STRING" id="1150368.SAMN02927921_03079"/>
<gene>
    <name evidence="1" type="ORF">SAMN02927921_03079</name>
</gene>
<dbReference type="OrthoDB" id="955509at2"/>
<dbReference type="RefSeq" id="WP_072318275.1">
    <property type="nucleotide sequence ID" value="NZ_FPJE01000018.1"/>
</dbReference>
<proteinExistence type="predicted"/>
<sequence>MSFLAKFEIDDISYNILEYDIRIEKGIDHNGKPATNAKGGEIRLVVETDMKDHFSDWVVSATQVKDGKLIFYKRDGMSRMKSVSFKKGYCIRYKEKFRAVGDEPMSTEITISAKEIHIGNTPYTKKWPMQM</sequence>
<name>A0A1K1R1H3_9FLAO</name>
<dbReference type="InterPro" id="IPR041408">
    <property type="entry name" value="Hcp_Tssd"/>
</dbReference>
<organism evidence="1 2">
    <name type="scientific">Sinomicrobium oceani</name>
    <dbReference type="NCBI Taxonomy" id="1150368"/>
    <lineage>
        <taxon>Bacteria</taxon>
        <taxon>Pseudomonadati</taxon>
        <taxon>Bacteroidota</taxon>
        <taxon>Flavobacteriia</taxon>
        <taxon>Flavobacteriales</taxon>
        <taxon>Flavobacteriaceae</taxon>
        <taxon>Sinomicrobium</taxon>
    </lineage>
</organism>
<dbReference type="AlphaFoldDB" id="A0A1K1R1H3"/>
<protein>
    <recommendedName>
        <fullName evidence="3">Phage tail tube protein</fullName>
    </recommendedName>
</protein>
<evidence type="ECO:0000313" key="1">
    <source>
        <dbReference type="EMBL" id="SFW66058.1"/>
    </source>
</evidence>
<evidence type="ECO:0000313" key="2">
    <source>
        <dbReference type="Proteomes" id="UP000182248"/>
    </source>
</evidence>
<dbReference type="EMBL" id="FPJE01000018">
    <property type="protein sequence ID" value="SFW66058.1"/>
    <property type="molecule type" value="Genomic_DNA"/>
</dbReference>
<keyword evidence="2" id="KW-1185">Reference proteome</keyword>
<evidence type="ECO:0008006" key="3">
    <source>
        <dbReference type="Google" id="ProtNLM"/>
    </source>
</evidence>
<dbReference type="GO" id="GO:0033104">
    <property type="term" value="C:type VI protein secretion system complex"/>
    <property type="evidence" value="ECO:0007669"/>
    <property type="project" value="InterPro"/>
</dbReference>
<dbReference type="Proteomes" id="UP000182248">
    <property type="component" value="Unassembled WGS sequence"/>
</dbReference>
<accession>A0A1K1R1H3</accession>
<reference evidence="1 2" key="1">
    <citation type="submission" date="2016-11" db="EMBL/GenBank/DDBJ databases">
        <authorList>
            <person name="Jaros S."/>
            <person name="Januszkiewicz K."/>
            <person name="Wedrychowicz H."/>
        </authorList>
    </citation>
    <scope>NUCLEOTIDE SEQUENCE [LARGE SCALE GENOMIC DNA]</scope>
    <source>
        <strain evidence="1 2">CGMCC 1.12145</strain>
    </source>
</reference>